<comment type="caution">
    <text evidence="1">The sequence shown here is derived from an EMBL/GenBank/DDBJ whole genome shotgun (WGS) entry which is preliminary data.</text>
</comment>
<sequence>MQKMVHQSYSLKETRRLRYQIFLGTKTSRGLLQVQQKTTVFTSGKWRKTSIGTTMKLRTTRPSNKILHNVRTQGKTTKAPVSASLQD</sequence>
<evidence type="ECO:0000313" key="1">
    <source>
        <dbReference type="EMBL" id="CAH8387112.1"/>
    </source>
</evidence>
<proteinExistence type="predicted"/>
<name>A0ABC8LUR6_ERUVS</name>
<protein>
    <submittedName>
        <fullName evidence="1">Uncharacterized protein</fullName>
    </submittedName>
</protein>
<dbReference type="Proteomes" id="UP001642260">
    <property type="component" value="Unassembled WGS sequence"/>
</dbReference>
<dbReference type="AlphaFoldDB" id="A0ABC8LUR6"/>
<dbReference type="EMBL" id="CAKOAT010738487">
    <property type="protein sequence ID" value="CAH8387112.1"/>
    <property type="molecule type" value="Genomic_DNA"/>
</dbReference>
<evidence type="ECO:0000313" key="2">
    <source>
        <dbReference type="Proteomes" id="UP001642260"/>
    </source>
</evidence>
<reference evidence="1 2" key="1">
    <citation type="submission" date="2022-03" db="EMBL/GenBank/DDBJ databases">
        <authorList>
            <person name="Macdonald S."/>
            <person name="Ahmed S."/>
            <person name="Newling K."/>
        </authorList>
    </citation>
    <scope>NUCLEOTIDE SEQUENCE [LARGE SCALE GENOMIC DNA]</scope>
</reference>
<organism evidence="1 2">
    <name type="scientific">Eruca vesicaria subsp. sativa</name>
    <name type="common">Garden rocket</name>
    <name type="synonym">Eruca sativa</name>
    <dbReference type="NCBI Taxonomy" id="29727"/>
    <lineage>
        <taxon>Eukaryota</taxon>
        <taxon>Viridiplantae</taxon>
        <taxon>Streptophyta</taxon>
        <taxon>Embryophyta</taxon>
        <taxon>Tracheophyta</taxon>
        <taxon>Spermatophyta</taxon>
        <taxon>Magnoliopsida</taxon>
        <taxon>eudicotyledons</taxon>
        <taxon>Gunneridae</taxon>
        <taxon>Pentapetalae</taxon>
        <taxon>rosids</taxon>
        <taxon>malvids</taxon>
        <taxon>Brassicales</taxon>
        <taxon>Brassicaceae</taxon>
        <taxon>Brassiceae</taxon>
        <taxon>Eruca</taxon>
    </lineage>
</organism>
<accession>A0ABC8LUR6</accession>
<keyword evidence="2" id="KW-1185">Reference proteome</keyword>
<gene>
    <name evidence="1" type="ORF">ERUC_LOCUS39595</name>
</gene>